<evidence type="ECO:0000313" key="1">
    <source>
        <dbReference type="EMBL" id="KAJ8682290.1"/>
    </source>
</evidence>
<comment type="caution">
    <text evidence="1">The sequence shown here is derived from an EMBL/GenBank/DDBJ whole genome shotgun (WGS) entry which is preliminary data.</text>
</comment>
<evidence type="ECO:0000313" key="2">
    <source>
        <dbReference type="Proteomes" id="UP001239111"/>
    </source>
</evidence>
<proteinExistence type="predicted"/>
<dbReference type="EMBL" id="CM056741">
    <property type="protein sequence ID" value="KAJ8682290.1"/>
    <property type="molecule type" value="Genomic_DNA"/>
</dbReference>
<gene>
    <name evidence="1" type="ORF">QAD02_018082</name>
</gene>
<name>A0ACC2PKI5_9HYME</name>
<organism evidence="1 2">
    <name type="scientific">Eretmocerus hayati</name>
    <dbReference type="NCBI Taxonomy" id="131215"/>
    <lineage>
        <taxon>Eukaryota</taxon>
        <taxon>Metazoa</taxon>
        <taxon>Ecdysozoa</taxon>
        <taxon>Arthropoda</taxon>
        <taxon>Hexapoda</taxon>
        <taxon>Insecta</taxon>
        <taxon>Pterygota</taxon>
        <taxon>Neoptera</taxon>
        <taxon>Endopterygota</taxon>
        <taxon>Hymenoptera</taxon>
        <taxon>Apocrita</taxon>
        <taxon>Proctotrupomorpha</taxon>
        <taxon>Chalcidoidea</taxon>
        <taxon>Aphelinidae</taxon>
        <taxon>Aphelininae</taxon>
        <taxon>Eretmocerus</taxon>
    </lineage>
</organism>
<accession>A0ACC2PKI5</accession>
<reference evidence="1" key="1">
    <citation type="submission" date="2023-04" db="EMBL/GenBank/DDBJ databases">
        <title>A chromosome-level genome assembly of the parasitoid wasp Eretmocerus hayati.</title>
        <authorList>
            <person name="Zhong Y."/>
            <person name="Liu S."/>
            <person name="Liu Y."/>
        </authorList>
    </citation>
    <scope>NUCLEOTIDE SEQUENCE</scope>
    <source>
        <strain evidence="1">ZJU_SS_LIU_2023</strain>
    </source>
</reference>
<protein>
    <submittedName>
        <fullName evidence="1">Uncharacterized protein</fullName>
    </submittedName>
</protein>
<dbReference type="Proteomes" id="UP001239111">
    <property type="component" value="Chromosome 1"/>
</dbReference>
<sequence>MQHQYWITKQTLSRKFGRKEDECIVLSDAQLDSKLELFRNIQTSCTLMQKVIDKYQESICYLSQEMNTMGRFLKEKCDEDKSQCNDAMIAIGKFLIFCAQQQLSLHEPLIRFHQELKTFRRRAIGDTYQKVVSMEKARTDYRASLSWLKNVSPQLDPDTTKQLEKFKKVQDKVRRNKVSFDQLAHDCSQKVDLLAAARCNMLNHILTFYQTKFISYSKKSAKTYSIITEVSKNQTQDTKEQTYFKKLEISESSNNESIEEESKNQQSSLQEHQTLLIDGIPPNESIDPSKNEISQVQNILDAITDQSEKSRVESTASIFDIDSKSWDNCLNLSSEMSSGGQEDMSSPNKTIEWNTSDFDNFLPPALLKKSLKDVTSHESSNKKVRRGKTEAQSEQSSNTSWMDLFKDLDPLSNNMTAKNHKATDQESSSV</sequence>
<keyword evidence="2" id="KW-1185">Reference proteome</keyword>